<evidence type="ECO:0008006" key="2">
    <source>
        <dbReference type="Google" id="ProtNLM"/>
    </source>
</evidence>
<organism evidence="1">
    <name type="scientific">Homalodisca liturata</name>
    <dbReference type="NCBI Taxonomy" id="320908"/>
    <lineage>
        <taxon>Eukaryota</taxon>
        <taxon>Metazoa</taxon>
        <taxon>Ecdysozoa</taxon>
        <taxon>Arthropoda</taxon>
        <taxon>Hexapoda</taxon>
        <taxon>Insecta</taxon>
        <taxon>Pterygota</taxon>
        <taxon>Neoptera</taxon>
        <taxon>Paraneoptera</taxon>
        <taxon>Hemiptera</taxon>
        <taxon>Auchenorrhyncha</taxon>
        <taxon>Membracoidea</taxon>
        <taxon>Cicadellidae</taxon>
        <taxon>Cicadellinae</taxon>
        <taxon>Proconiini</taxon>
        <taxon>Homalodisca</taxon>
    </lineage>
</organism>
<dbReference type="InterPro" id="IPR052709">
    <property type="entry name" value="Transposase-MT_Hybrid"/>
</dbReference>
<dbReference type="AlphaFoldDB" id="A0A1B6IWE6"/>
<proteinExistence type="predicted"/>
<name>A0A1B6IWE6_9HEMI</name>
<dbReference type="Gene3D" id="3.30.420.10">
    <property type="entry name" value="Ribonuclease H-like superfamily/Ribonuclease H"/>
    <property type="match status" value="1"/>
</dbReference>
<gene>
    <name evidence="1" type="ORF">g.51398</name>
</gene>
<sequence>MKRMSSAIDLFTRYDVEGETFLNRIVTGDETWVVYVNAETKQQSMQWGHTASPSKPKKACQSFLARKLMAKVFWDAKGILLVEFMERGTTITAAAYCETLKRLRRVIQNKRCGLLTSGVVFVHDNACHQTAQRTTELLEKFKWDVFDHPPYSPDLAPSDFHLFRYIKRWLASQRFASDEELQNAVTCWLHSQAADFFKDGI</sequence>
<dbReference type="InterPro" id="IPR036397">
    <property type="entry name" value="RNaseH_sf"/>
</dbReference>
<accession>A0A1B6IWE6</accession>
<dbReference type="InterPro" id="IPR001888">
    <property type="entry name" value="Transposase_1"/>
</dbReference>
<dbReference type="GO" id="GO:0003676">
    <property type="term" value="F:nucleic acid binding"/>
    <property type="evidence" value="ECO:0007669"/>
    <property type="project" value="InterPro"/>
</dbReference>
<dbReference type="EMBL" id="GECU01016458">
    <property type="protein sequence ID" value="JAS91248.1"/>
    <property type="molecule type" value="Transcribed_RNA"/>
</dbReference>
<dbReference type="PANTHER" id="PTHR46060">
    <property type="entry name" value="MARINER MOS1 TRANSPOSASE-LIKE PROTEIN"/>
    <property type="match status" value="1"/>
</dbReference>
<evidence type="ECO:0000313" key="1">
    <source>
        <dbReference type="EMBL" id="JAS91248.1"/>
    </source>
</evidence>
<dbReference type="PANTHER" id="PTHR46060:SF1">
    <property type="entry name" value="MARINER MOS1 TRANSPOSASE-LIKE PROTEIN"/>
    <property type="match status" value="1"/>
</dbReference>
<dbReference type="Pfam" id="PF01359">
    <property type="entry name" value="Transposase_1"/>
    <property type="match status" value="1"/>
</dbReference>
<protein>
    <recommendedName>
        <fullName evidence="2">Tc1-like transposase DDE domain-containing protein</fullName>
    </recommendedName>
</protein>
<reference evidence="1" key="1">
    <citation type="submission" date="2015-11" db="EMBL/GenBank/DDBJ databases">
        <title>De novo transcriptome assembly of four potential Pierce s Disease insect vectors from Arizona vineyards.</title>
        <authorList>
            <person name="Tassone E.E."/>
        </authorList>
    </citation>
    <scope>NUCLEOTIDE SEQUENCE</scope>
</reference>